<evidence type="ECO:0000313" key="3">
    <source>
        <dbReference type="Proteomes" id="UP000729402"/>
    </source>
</evidence>
<evidence type="ECO:0000313" key="2">
    <source>
        <dbReference type="EMBL" id="KAG8038669.1"/>
    </source>
</evidence>
<organism evidence="2 3">
    <name type="scientific">Zizania palustris</name>
    <name type="common">Northern wild rice</name>
    <dbReference type="NCBI Taxonomy" id="103762"/>
    <lineage>
        <taxon>Eukaryota</taxon>
        <taxon>Viridiplantae</taxon>
        <taxon>Streptophyta</taxon>
        <taxon>Embryophyta</taxon>
        <taxon>Tracheophyta</taxon>
        <taxon>Spermatophyta</taxon>
        <taxon>Magnoliopsida</taxon>
        <taxon>Liliopsida</taxon>
        <taxon>Poales</taxon>
        <taxon>Poaceae</taxon>
        <taxon>BOP clade</taxon>
        <taxon>Oryzoideae</taxon>
        <taxon>Oryzeae</taxon>
        <taxon>Zizaniinae</taxon>
        <taxon>Zizania</taxon>
    </lineage>
</organism>
<feature type="region of interest" description="Disordered" evidence="1">
    <location>
        <begin position="40"/>
        <end position="73"/>
    </location>
</feature>
<keyword evidence="3" id="KW-1185">Reference proteome</keyword>
<gene>
    <name evidence="2" type="ORF">GUJ93_ZPchr0425g17</name>
</gene>
<dbReference type="Proteomes" id="UP000729402">
    <property type="component" value="Unassembled WGS sequence"/>
</dbReference>
<evidence type="ECO:0000256" key="1">
    <source>
        <dbReference type="SAM" id="MobiDB-lite"/>
    </source>
</evidence>
<name>A0A8J5R5X1_ZIZPA</name>
<dbReference type="EMBL" id="JAAALK010001977">
    <property type="protein sequence ID" value="KAG8038669.1"/>
    <property type="molecule type" value="Genomic_DNA"/>
</dbReference>
<sequence length="142" mass="14647">MTLVVARCDDVGGCALRRRRGGWALFVTVAVVFHGDSGVGQAAGHRGDEGNRVVGHHGDDNNGCQGDVGMSRRRRGRLGTTMMKATWCSGEGGASQVAGNYGDDVAGQAAGHDGARHRATAVATTTVMTTAAARHGEDDDGR</sequence>
<protein>
    <submittedName>
        <fullName evidence="2">Uncharacterized protein</fullName>
    </submittedName>
</protein>
<reference evidence="2" key="2">
    <citation type="submission" date="2021-02" db="EMBL/GenBank/DDBJ databases">
        <authorList>
            <person name="Kimball J.A."/>
            <person name="Haas M.W."/>
            <person name="Macchietto M."/>
            <person name="Kono T."/>
            <person name="Duquette J."/>
            <person name="Shao M."/>
        </authorList>
    </citation>
    <scope>NUCLEOTIDE SEQUENCE</scope>
    <source>
        <tissue evidence="2">Fresh leaf tissue</tissue>
    </source>
</reference>
<reference evidence="2" key="1">
    <citation type="journal article" date="2021" name="bioRxiv">
        <title>Whole Genome Assembly and Annotation of Northern Wild Rice, Zizania palustris L., Supports a Whole Genome Duplication in the Zizania Genus.</title>
        <authorList>
            <person name="Haas M."/>
            <person name="Kono T."/>
            <person name="Macchietto M."/>
            <person name="Millas R."/>
            <person name="McGilp L."/>
            <person name="Shao M."/>
            <person name="Duquette J."/>
            <person name="Hirsch C.N."/>
            <person name="Kimball J."/>
        </authorList>
    </citation>
    <scope>NUCLEOTIDE SEQUENCE</scope>
    <source>
        <tissue evidence="2">Fresh leaf tissue</tissue>
    </source>
</reference>
<proteinExistence type="predicted"/>
<comment type="caution">
    <text evidence="2">The sequence shown here is derived from an EMBL/GenBank/DDBJ whole genome shotgun (WGS) entry which is preliminary data.</text>
</comment>
<dbReference type="AlphaFoldDB" id="A0A8J5R5X1"/>
<feature type="compositionally biased region" description="Basic and acidic residues" evidence="1">
    <location>
        <begin position="45"/>
        <end position="60"/>
    </location>
</feature>
<accession>A0A8J5R5X1</accession>